<evidence type="ECO:0000313" key="2">
    <source>
        <dbReference type="EMBL" id="CAB4334574.1"/>
    </source>
</evidence>
<dbReference type="EMBL" id="CAESAK010000042">
    <property type="protein sequence ID" value="CAB4334574.1"/>
    <property type="molecule type" value="Genomic_DNA"/>
</dbReference>
<dbReference type="InterPro" id="IPR043130">
    <property type="entry name" value="CDP-OH_PTrfase_TM_dom"/>
</dbReference>
<feature type="transmembrane region" description="Helical" evidence="1">
    <location>
        <begin position="183"/>
        <end position="202"/>
    </location>
</feature>
<organism evidence="2">
    <name type="scientific">freshwater metagenome</name>
    <dbReference type="NCBI Taxonomy" id="449393"/>
    <lineage>
        <taxon>unclassified sequences</taxon>
        <taxon>metagenomes</taxon>
        <taxon>ecological metagenomes</taxon>
    </lineage>
</organism>
<keyword evidence="1" id="KW-1133">Transmembrane helix</keyword>
<dbReference type="Gene3D" id="1.20.120.1760">
    <property type="match status" value="1"/>
</dbReference>
<dbReference type="GO" id="GO:0008654">
    <property type="term" value="P:phospholipid biosynthetic process"/>
    <property type="evidence" value="ECO:0007669"/>
    <property type="project" value="InterPro"/>
</dbReference>
<dbReference type="GO" id="GO:0016020">
    <property type="term" value="C:membrane"/>
    <property type="evidence" value="ECO:0007669"/>
    <property type="project" value="InterPro"/>
</dbReference>
<name>A0A6J5YWN1_9ZZZZ</name>
<feature type="transmembrane region" description="Helical" evidence="1">
    <location>
        <begin position="48"/>
        <end position="78"/>
    </location>
</feature>
<dbReference type="AlphaFoldDB" id="A0A6J5YWN1"/>
<evidence type="ECO:0000256" key="1">
    <source>
        <dbReference type="SAM" id="Phobius"/>
    </source>
</evidence>
<gene>
    <name evidence="2" type="ORF">UFOPK3775_00450</name>
</gene>
<reference evidence="2" key="1">
    <citation type="submission" date="2020-05" db="EMBL/GenBank/DDBJ databases">
        <authorList>
            <person name="Chiriac C."/>
            <person name="Salcher M."/>
            <person name="Ghai R."/>
            <person name="Kavagutti S V."/>
        </authorList>
    </citation>
    <scope>NUCLEOTIDE SEQUENCE</scope>
</reference>
<accession>A0A6J5YWN1</accession>
<keyword evidence="1" id="KW-0472">Membrane</keyword>
<dbReference type="GO" id="GO:0016780">
    <property type="term" value="F:phosphotransferase activity, for other substituted phosphate groups"/>
    <property type="evidence" value="ECO:0007669"/>
    <property type="project" value="InterPro"/>
</dbReference>
<keyword evidence="1" id="KW-0812">Transmembrane</keyword>
<protein>
    <submittedName>
        <fullName evidence="2">Unannotated protein</fullName>
    </submittedName>
</protein>
<feature type="transmembrane region" description="Helical" evidence="1">
    <location>
        <begin position="115"/>
        <end position="139"/>
    </location>
</feature>
<dbReference type="Pfam" id="PF01066">
    <property type="entry name" value="CDP-OH_P_transf"/>
    <property type="match status" value="1"/>
</dbReference>
<sequence length="207" mass="23494">MRISRTEFNQRWSALHGDVEIQGVIAGWLAISYYLARILSFFRVSPNFVTFIGLLASLSLFYIDAVVIIALLILFSLICDGVDGSLAIYQNRTSRLGSLYDTLADRISEACWLTIAYYLLVPVQYAIAIWVLSATQEYARTRLASMGYSEIGVVTPTERPMRAIFMFLIIFLYYFGFEITEQVAIGFIALQVVSFLMVMKMARSILR</sequence>
<feature type="transmembrane region" description="Helical" evidence="1">
    <location>
        <begin position="160"/>
        <end position="177"/>
    </location>
</feature>
<dbReference type="InterPro" id="IPR000462">
    <property type="entry name" value="CDP-OH_P_trans"/>
</dbReference>
<proteinExistence type="predicted"/>